<evidence type="ECO:0000256" key="1">
    <source>
        <dbReference type="ARBA" id="ARBA00004389"/>
    </source>
</evidence>
<dbReference type="SUPFAM" id="SSF53448">
    <property type="entry name" value="Nucleotide-diphospho-sugar transferases"/>
    <property type="match status" value="1"/>
</dbReference>
<keyword evidence="8" id="KW-0256">Endoplasmic reticulum</keyword>
<accession>A0A1V6PU12</accession>
<evidence type="ECO:0000313" key="16">
    <source>
        <dbReference type="EMBL" id="OQD80192.1"/>
    </source>
</evidence>
<keyword evidence="17" id="KW-1185">Reference proteome</keyword>
<dbReference type="EC" id="2.4.1.117" evidence="4"/>
<evidence type="ECO:0000256" key="14">
    <source>
        <dbReference type="SAM" id="Phobius"/>
    </source>
</evidence>
<name>A0A1V6PU12_9EURO</name>
<feature type="transmembrane region" description="Helical" evidence="14">
    <location>
        <begin position="23"/>
        <end position="47"/>
    </location>
</feature>
<sequence>MATAWGEICRQCVSTVAEVPIQILLVTILATLLGLFVLFSLFIYLVAPSPRLPLPEEKKYRTLAKDGSVTEPQPLPCWLDSLDAQLQRGDRKTKAAPAPFLEPAELFMSVVVPAYNEEDRLTGMLEETVNYLERMYGTATTRETNGSESETSAIETRSMRKRKPVSTTTNGDANGHAATPDRGWEIILVSDGSTDRTEEVAFRFARDHQLSLHPKGNAGPWTPQVSEGVHIPPGTIRVVNLSQNRGKGGAVTHGMRHVRGQYVVFADADGASKFDDLGKLVGACRDVEDARGRGVAVGSRAHMVGSEAVVKRSKLRNFLMHSFHLILWLMTPPKTATVKDTQCGFKLFSRSALPFIVPYMHSEGWIFDVEMLMLAEFAHIPVAEVPIGWREVKGSKLNVLRDSIGMAWGLAVLRAAWSLAELRLKIYEYALAVPNEYMNKPLIVVDDRGKAFTARGQYRALSMSPSWVGEDGTARKLLAVNHQIHDEAEDYLYSQHTLFFRNSFNLDRLGDFLDTLSATARSRIRSVGFEVFFFVHTQIGVPKRTIKQYELAARLLAEKLPEWRSVLFYLDPRFYYPSANVGGRDLTARGVLDLAMRFRFCRDISFFPLPNADQRLLEEAQQQRSSEVAEIHSVYDISPYRTSLRKNNLAVMKTSKLPDGHGSLYKEVRFSPTDTPIRRTRSVSAAIPTLHGQAARSVQGTPYAMDTAYIDQSRALLESQRVHFEGERSLFAQERRLWDKERALLRSKIAELESSLKGQGSKTNKLGPDAARLMLGASHLNGNDFTAQVWEGSSPGSRPTRVFRDHSPEQNHLLPISEGSGMSPPSLDRALSPQSRVETLSQPVPIEKLDSTLDGITLKSTALPPGVVARVITPPSPSPLVTSPGGTAPSTAARPGMEHRNSLKLKLSELGRPNENLLRDAGHTPMAIIEVDESRQSTKNGSPLEGPLENEESPLAPVATNVHQPAENKISYFPEVPEDPALKGPLGLINEEEHDSNFLSELDQKLLDQAKNILGSSVESADPNETDPEQPNQNESEPEIKFKKSTNFGTAFGISNVGQV</sequence>
<feature type="region of interest" description="Disordered" evidence="13">
    <location>
        <begin position="875"/>
        <end position="898"/>
    </location>
</feature>
<evidence type="ECO:0000256" key="6">
    <source>
        <dbReference type="ARBA" id="ARBA00022679"/>
    </source>
</evidence>
<dbReference type="CDD" id="cd04188">
    <property type="entry name" value="DPG_synthase"/>
    <property type="match status" value="1"/>
</dbReference>
<protein>
    <recommendedName>
        <fullName evidence="4">dolichyl-phosphate beta-glucosyltransferase</fullName>
        <ecNumber evidence="4">2.4.1.117</ecNumber>
    </recommendedName>
</protein>
<evidence type="ECO:0000256" key="2">
    <source>
        <dbReference type="ARBA" id="ARBA00004922"/>
    </source>
</evidence>
<dbReference type="EMBL" id="MDYN01000038">
    <property type="protein sequence ID" value="OQD80192.1"/>
    <property type="molecule type" value="Genomic_DNA"/>
</dbReference>
<keyword evidence="7 14" id="KW-0812">Transmembrane</keyword>
<comment type="caution">
    <text evidence="16">The sequence shown here is derived from an EMBL/GenBank/DDBJ whole genome shotgun (WGS) entry which is preliminary data.</text>
</comment>
<keyword evidence="6" id="KW-0808">Transferase</keyword>
<evidence type="ECO:0000256" key="5">
    <source>
        <dbReference type="ARBA" id="ARBA00022676"/>
    </source>
</evidence>
<evidence type="ECO:0000256" key="8">
    <source>
        <dbReference type="ARBA" id="ARBA00022824"/>
    </source>
</evidence>
<proteinExistence type="inferred from homology"/>
<feature type="region of interest" description="Disordered" evidence="13">
    <location>
        <begin position="811"/>
        <end position="830"/>
    </location>
</feature>
<organism evidence="16 17">
    <name type="scientific">Penicillium antarcticum</name>
    <dbReference type="NCBI Taxonomy" id="416450"/>
    <lineage>
        <taxon>Eukaryota</taxon>
        <taxon>Fungi</taxon>
        <taxon>Dikarya</taxon>
        <taxon>Ascomycota</taxon>
        <taxon>Pezizomycotina</taxon>
        <taxon>Eurotiomycetes</taxon>
        <taxon>Eurotiomycetidae</taxon>
        <taxon>Eurotiales</taxon>
        <taxon>Aspergillaceae</taxon>
        <taxon>Penicillium</taxon>
    </lineage>
</organism>
<dbReference type="AlphaFoldDB" id="A0A1V6PU12"/>
<dbReference type="Pfam" id="PF00535">
    <property type="entry name" value="Glycos_transf_2"/>
    <property type="match status" value="1"/>
</dbReference>
<feature type="domain" description="Glycosyltransferase 2-like" evidence="15">
    <location>
        <begin position="181"/>
        <end position="286"/>
    </location>
</feature>
<keyword evidence="10 14" id="KW-1133">Transmembrane helix</keyword>
<evidence type="ECO:0000256" key="7">
    <source>
        <dbReference type="ARBA" id="ARBA00022692"/>
    </source>
</evidence>
<feature type="compositionally biased region" description="Polar residues" evidence="13">
    <location>
        <begin position="139"/>
        <end position="155"/>
    </location>
</feature>
<keyword evidence="9" id="KW-0735">Signal-anchor</keyword>
<evidence type="ECO:0000259" key="15">
    <source>
        <dbReference type="Pfam" id="PF00535"/>
    </source>
</evidence>
<dbReference type="InterPro" id="IPR001173">
    <property type="entry name" value="Glyco_trans_2-like"/>
</dbReference>
<dbReference type="InterPro" id="IPR035518">
    <property type="entry name" value="DPG_synthase"/>
</dbReference>
<dbReference type="GO" id="GO:0005789">
    <property type="term" value="C:endoplasmic reticulum membrane"/>
    <property type="evidence" value="ECO:0007669"/>
    <property type="project" value="UniProtKB-SubCell"/>
</dbReference>
<dbReference type="Gene3D" id="3.90.550.10">
    <property type="entry name" value="Spore Coat Polysaccharide Biosynthesis Protein SpsA, Chain A"/>
    <property type="match status" value="1"/>
</dbReference>
<dbReference type="PANTHER" id="PTHR10859:SF91">
    <property type="entry name" value="DOLICHYL-PHOSPHATE BETA-GLUCOSYLTRANSFERASE"/>
    <property type="match status" value="1"/>
</dbReference>
<comment type="subcellular location">
    <subcellularLocation>
        <location evidence="1">Endoplasmic reticulum membrane</location>
        <topology evidence="1">Single-pass membrane protein</topology>
    </subcellularLocation>
</comment>
<dbReference type="GO" id="GO:0006487">
    <property type="term" value="P:protein N-linked glycosylation"/>
    <property type="evidence" value="ECO:0007669"/>
    <property type="project" value="TreeGrafter"/>
</dbReference>
<comment type="catalytic activity">
    <reaction evidence="12">
        <text>a di-trans,poly-cis-dolichyl phosphate + UDP-alpha-D-glucose = a di-trans,poly-cis-dolichyl beta-D-glucosyl phosphate + UDP</text>
        <dbReference type="Rhea" id="RHEA:15401"/>
        <dbReference type="Rhea" id="RHEA-COMP:19498"/>
        <dbReference type="Rhea" id="RHEA-COMP:19502"/>
        <dbReference type="ChEBI" id="CHEBI:57525"/>
        <dbReference type="ChEBI" id="CHEBI:57683"/>
        <dbReference type="ChEBI" id="CHEBI:58223"/>
        <dbReference type="ChEBI" id="CHEBI:58885"/>
        <dbReference type="EC" id="2.4.1.117"/>
    </reaction>
    <physiologicalReaction direction="left-to-right" evidence="12">
        <dbReference type="Rhea" id="RHEA:15402"/>
    </physiologicalReaction>
</comment>
<evidence type="ECO:0000256" key="3">
    <source>
        <dbReference type="ARBA" id="ARBA00006739"/>
    </source>
</evidence>
<feature type="region of interest" description="Disordered" evidence="13">
    <location>
        <begin position="1013"/>
        <end position="1060"/>
    </location>
</feature>
<evidence type="ECO:0000256" key="12">
    <source>
        <dbReference type="ARBA" id="ARBA00045097"/>
    </source>
</evidence>
<keyword evidence="5" id="KW-0328">Glycosyltransferase</keyword>
<evidence type="ECO:0000256" key="4">
    <source>
        <dbReference type="ARBA" id="ARBA00012583"/>
    </source>
</evidence>
<evidence type="ECO:0000313" key="17">
    <source>
        <dbReference type="Proteomes" id="UP000191672"/>
    </source>
</evidence>
<comment type="similarity">
    <text evidence="3">Belongs to the glycosyltransferase 2 family.</text>
</comment>
<dbReference type="Proteomes" id="UP000191672">
    <property type="component" value="Unassembled WGS sequence"/>
</dbReference>
<evidence type="ECO:0000256" key="13">
    <source>
        <dbReference type="SAM" id="MobiDB-lite"/>
    </source>
</evidence>
<reference evidence="17" key="1">
    <citation type="journal article" date="2017" name="Nat. Microbiol.">
        <title>Global analysis of biosynthetic gene clusters reveals vast potential of secondary metabolite production in Penicillium species.</title>
        <authorList>
            <person name="Nielsen J.C."/>
            <person name="Grijseels S."/>
            <person name="Prigent S."/>
            <person name="Ji B."/>
            <person name="Dainat J."/>
            <person name="Nielsen K.F."/>
            <person name="Frisvad J.C."/>
            <person name="Workman M."/>
            <person name="Nielsen J."/>
        </authorList>
    </citation>
    <scope>NUCLEOTIDE SEQUENCE [LARGE SCALE GENOMIC DNA]</scope>
    <source>
        <strain evidence="17">IBT 31811</strain>
    </source>
</reference>
<comment type="pathway">
    <text evidence="2">Protein modification; protein glycosylation.</text>
</comment>
<dbReference type="GO" id="GO:0004581">
    <property type="term" value="F:dolichyl-phosphate beta-glucosyltransferase activity"/>
    <property type="evidence" value="ECO:0007669"/>
    <property type="project" value="UniProtKB-EC"/>
</dbReference>
<dbReference type="InterPro" id="IPR029044">
    <property type="entry name" value="Nucleotide-diphossugar_trans"/>
</dbReference>
<feature type="region of interest" description="Disordered" evidence="13">
    <location>
        <begin position="139"/>
        <end position="178"/>
    </location>
</feature>
<evidence type="ECO:0000256" key="10">
    <source>
        <dbReference type="ARBA" id="ARBA00022989"/>
    </source>
</evidence>
<evidence type="ECO:0000256" key="11">
    <source>
        <dbReference type="ARBA" id="ARBA00023136"/>
    </source>
</evidence>
<keyword evidence="11 14" id="KW-0472">Membrane</keyword>
<gene>
    <name evidence="16" type="ORF">PENANT_c038G10307</name>
</gene>
<dbReference type="PANTHER" id="PTHR10859">
    <property type="entry name" value="GLYCOSYL TRANSFERASE"/>
    <property type="match status" value="1"/>
</dbReference>
<dbReference type="STRING" id="416450.A0A1V6PU12"/>
<evidence type="ECO:0000256" key="9">
    <source>
        <dbReference type="ARBA" id="ARBA00022968"/>
    </source>
</evidence>